<sequence>MDCLLIGMCLNVVVFPSRAVAIENALRLFSPRLAIVDEHLTRHLPRNWLTSLAVKCAGTDKPAEDSLTVIEAPRQSDLMIVLIRKLKPQVVVTGIADYESVTSSAFVHLLDTTRELGLVFAASFYKARNIFW</sequence>
<dbReference type="EMBL" id="JBEDUW010000005">
    <property type="protein sequence ID" value="KAK9928683.1"/>
    <property type="molecule type" value="Genomic_DNA"/>
</dbReference>
<dbReference type="AlphaFoldDB" id="A0AAW1WXG1"/>
<protein>
    <submittedName>
        <fullName evidence="1">Uncharacterized protein</fullName>
    </submittedName>
</protein>
<comment type="caution">
    <text evidence="1">The sequence shown here is derived from an EMBL/GenBank/DDBJ whole genome shotgun (WGS) entry which is preliminary data.</text>
</comment>
<name>A0AAW1WXG1_RUBAR</name>
<dbReference type="PANTHER" id="PTHR47087:SF1">
    <property type="entry name" value="METHIONINE S-METHYLTRANSFERASE"/>
    <property type="match status" value="1"/>
</dbReference>
<dbReference type="Proteomes" id="UP001457282">
    <property type="component" value="Unassembled WGS sequence"/>
</dbReference>
<proteinExistence type="predicted"/>
<organism evidence="1 2">
    <name type="scientific">Rubus argutus</name>
    <name type="common">Southern blackberry</name>
    <dbReference type="NCBI Taxonomy" id="59490"/>
    <lineage>
        <taxon>Eukaryota</taxon>
        <taxon>Viridiplantae</taxon>
        <taxon>Streptophyta</taxon>
        <taxon>Embryophyta</taxon>
        <taxon>Tracheophyta</taxon>
        <taxon>Spermatophyta</taxon>
        <taxon>Magnoliopsida</taxon>
        <taxon>eudicotyledons</taxon>
        <taxon>Gunneridae</taxon>
        <taxon>Pentapetalae</taxon>
        <taxon>rosids</taxon>
        <taxon>fabids</taxon>
        <taxon>Rosales</taxon>
        <taxon>Rosaceae</taxon>
        <taxon>Rosoideae</taxon>
        <taxon>Rosoideae incertae sedis</taxon>
        <taxon>Rubus</taxon>
    </lineage>
</organism>
<reference evidence="1 2" key="1">
    <citation type="journal article" date="2023" name="G3 (Bethesda)">
        <title>A chromosome-length genome assembly and annotation of blackberry (Rubus argutus, cv. 'Hillquist').</title>
        <authorList>
            <person name="Bruna T."/>
            <person name="Aryal R."/>
            <person name="Dudchenko O."/>
            <person name="Sargent D.J."/>
            <person name="Mead D."/>
            <person name="Buti M."/>
            <person name="Cavallini A."/>
            <person name="Hytonen T."/>
            <person name="Andres J."/>
            <person name="Pham M."/>
            <person name="Weisz D."/>
            <person name="Mascagni F."/>
            <person name="Usai G."/>
            <person name="Natali L."/>
            <person name="Bassil N."/>
            <person name="Fernandez G.E."/>
            <person name="Lomsadze A."/>
            <person name="Armour M."/>
            <person name="Olukolu B."/>
            <person name="Poorten T."/>
            <person name="Britton C."/>
            <person name="Davik J."/>
            <person name="Ashrafi H."/>
            <person name="Aiden E.L."/>
            <person name="Borodovsky M."/>
            <person name="Worthington M."/>
        </authorList>
    </citation>
    <scope>NUCLEOTIDE SEQUENCE [LARGE SCALE GENOMIC DNA]</scope>
    <source>
        <strain evidence="1">PI 553951</strain>
    </source>
</reference>
<dbReference type="PANTHER" id="PTHR47087">
    <property type="entry name" value="METHIONINE S-METHYLTRANSFERASE"/>
    <property type="match status" value="1"/>
</dbReference>
<evidence type="ECO:0000313" key="1">
    <source>
        <dbReference type="EMBL" id="KAK9928683.1"/>
    </source>
</evidence>
<evidence type="ECO:0000313" key="2">
    <source>
        <dbReference type="Proteomes" id="UP001457282"/>
    </source>
</evidence>
<accession>A0AAW1WXG1</accession>
<keyword evidence="2" id="KW-1185">Reference proteome</keyword>
<gene>
    <name evidence="1" type="ORF">M0R45_025806</name>
</gene>